<sequence length="113" mass="12594">MLVVVVDNQSTNNQPVTHNENITSKKMKSAFSIVLLSLVILALGLVQQAVAYPPGRDFCNCHCYLGKQEGLRRCQQYNSPEICDKRFQHIPQECGSNCSDETCGVENFGGYHD</sequence>
<evidence type="ECO:0000256" key="1">
    <source>
        <dbReference type="SAM" id="Phobius"/>
    </source>
</evidence>
<evidence type="ECO:0000313" key="3">
    <source>
        <dbReference type="Proteomes" id="UP000027586"/>
    </source>
</evidence>
<dbReference type="VEuPathDB" id="FungiDB:LCOR_02628.1"/>
<keyword evidence="1" id="KW-0472">Membrane</keyword>
<comment type="caution">
    <text evidence="2">The sequence shown here is derived from an EMBL/GenBank/DDBJ whole genome shotgun (WGS) entry which is preliminary data.</text>
</comment>
<proteinExistence type="predicted"/>
<organism evidence="2 3">
    <name type="scientific">Lichtheimia corymbifera JMRC:FSU:9682</name>
    <dbReference type="NCBI Taxonomy" id="1263082"/>
    <lineage>
        <taxon>Eukaryota</taxon>
        <taxon>Fungi</taxon>
        <taxon>Fungi incertae sedis</taxon>
        <taxon>Mucoromycota</taxon>
        <taxon>Mucoromycotina</taxon>
        <taxon>Mucoromycetes</taxon>
        <taxon>Mucorales</taxon>
        <taxon>Lichtheimiaceae</taxon>
        <taxon>Lichtheimia</taxon>
    </lineage>
</organism>
<name>A0A068RPR4_9FUNG</name>
<feature type="transmembrane region" description="Helical" evidence="1">
    <location>
        <begin position="30"/>
        <end position="50"/>
    </location>
</feature>
<dbReference type="Proteomes" id="UP000027586">
    <property type="component" value="Unassembled WGS sequence"/>
</dbReference>
<dbReference type="EMBL" id="CBTN010000008">
    <property type="protein sequence ID" value="CDH50956.1"/>
    <property type="molecule type" value="Genomic_DNA"/>
</dbReference>
<dbReference type="OrthoDB" id="10316210at2759"/>
<gene>
    <name evidence="2" type="ORF">LCOR_02628.1</name>
</gene>
<keyword evidence="1" id="KW-1133">Transmembrane helix</keyword>
<accession>A0A068RPR4</accession>
<keyword evidence="3" id="KW-1185">Reference proteome</keyword>
<keyword evidence="1" id="KW-0812">Transmembrane</keyword>
<protein>
    <submittedName>
        <fullName evidence="2">Uncharacterized protein</fullName>
    </submittedName>
</protein>
<reference evidence="2" key="1">
    <citation type="submission" date="2013-08" db="EMBL/GenBank/DDBJ databases">
        <title>Gene expansion shapes genome architecture in the human pathogen Lichtheimia corymbifera: an evolutionary genomics analysis in the ancient terrestrial Mucorales (Mucoromycotina).</title>
        <authorList>
            <person name="Schwartze V.U."/>
            <person name="Winter S."/>
            <person name="Shelest E."/>
            <person name="Marcet-Houben M."/>
            <person name="Horn F."/>
            <person name="Wehner S."/>
            <person name="Hoffmann K."/>
            <person name="Riege K."/>
            <person name="Sammeth M."/>
            <person name="Nowrousian M."/>
            <person name="Valiante V."/>
            <person name="Linde J."/>
            <person name="Jacobsen I.D."/>
            <person name="Marz M."/>
            <person name="Brakhage A.A."/>
            <person name="Gabaldon T."/>
            <person name="Bocker S."/>
            <person name="Voigt K."/>
        </authorList>
    </citation>
    <scope>NUCLEOTIDE SEQUENCE [LARGE SCALE GENOMIC DNA]</scope>
    <source>
        <strain evidence="2">FSU 9682</strain>
    </source>
</reference>
<evidence type="ECO:0000313" key="2">
    <source>
        <dbReference type="EMBL" id="CDH50956.1"/>
    </source>
</evidence>
<dbReference type="AlphaFoldDB" id="A0A068RPR4"/>